<organism evidence="1">
    <name type="scientific">Fusarium oxysporum (strain Fo5176)</name>
    <name type="common">Fusarium vascular wilt</name>
    <dbReference type="NCBI Taxonomy" id="660025"/>
    <lineage>
        <taxon>Eukaryota</taxon>
        <taxon>Fungi</taxon>
        <taxon>Dikarya</taxon>
        <taxon>Ascomycota</taxon>
        <taxon>Pezizomycotina</taxon>
        <taxon>Sordariomycetes</taxon>
        <taxon>Hypocreomycetidae</taxon>
        <taxon>Hypocreales</taxon>
        <taxon>Nectriaceae</taxon>
        <taxon>Fusarium</taxon>
        <taxon>Fusarium oxysporum species complex</taxon>
    </lineage>
</organism>
<evidence type="ECO:0000313" key="1">
    <source>
        <dbReference type="EMBL" id="EGU73335.1"/>
    </source>
</evidence>
<proteinExistence type="predicted"/>
<reference evidence="1" key="1">
    <citation type="journal article" date="2012" name="Mol. Plant Microbe Interact.">
        <title>A highly conserved effector in Fusarium oxysporum is required for full virulence on Arabidopsis.</title>
        <authorList>
            <person name="Thatcher L.F."/>
            <person name="Gardiner D.M."/>
            <person name="Kazan K."/>
            <person name="Manners J."/>
        </authorList>
    </citation>
    <scope>NUCLEOTIDE SEQUENCE [LARGE SCALE GENOMIC DNA]</scope>
    <source>
        <strain evidence="1">Fo5176</strain>
    </source>
</reference>
<dbReference type="EMBL" id="AFQF01004660">
    <property type="protein sequence ID" value="EGU73335.1"/>
    <property type="molecule type" value="Genomic_DNA"/>
</dbReference>
<protein>
    <submittedName>
        <fullName evidence="1">Uncharacterized protein</fullName>
    </submittedName>
</protein>
<comment type="caution">
    <text evidence="1">The sequence shown here is derived from an EMBL/GenBank/DDBJ whole genome shotgun (WGS) entry which is preliminary data.</text>
</comment>
<name>F9GBX3_FUSOF</name>
<dbReference type="AlphaFoldDB" id="F9GBX3"/>
<sequence>MKHLPVKRIILSSTERQVPSSMKAVDICWRREVIVGVVREDS</sequence>
<gene>
    <name evidence="1" type="ORF">FOXB_16156</name>
</gene>
<accession>F9GBX3</accession>